<dbReference type="SUPFAM" id="SSF55785">
    <property type="entry name" value="PYP-like sensor domain (PAS domain)"/>
    <property type="match status" value="1"/>
</dbReference>
<evidence type="ECO:0000256" key="9">
    <source>
        <dbReference type="ARBA" id="ARBA00059827"/>
    </source>
</evidence>
<dbReference type="SUPFAM" id="SSF55874">
    <property type="entry name" value="ATPase domain of HSP90 chaperone/DNA topoisomerase II/histidine kinase"/>
    <property type="match status" value="1"/>
</dbReference>
<reference evidence="13 14" key="1">
    <citation type="journal article" date="2012" name="J. Bacteriol.">
        <title>Genome Sequence of n-Alkane-Degrading Hydrocarboniphaga effusa Strain AP103T (ATCC BAA-332T).</title>
        <authorList>
            <person name="Chang H.K."/>
            <person name="Zylstra G.J."/>
            <person name="Chae J.C."/>
        </authorList>
    </citation>
    <scope>NUCLEOTIDE SEQUENCE [LARGE SCALE GENOMIC DNA]</scope>
    <source>
        <strain evidence="13 14">AP103</strain>
    </source>
</reference>
<organism evidence="13 14">
    <name type="scientific">Hydrocarboniphaga effusa AP103</name>
    <dbReference type="NCBI Taxonomy" id="1172194"/>
    <lineage>
        <taxon>Bacteria</taxon>
        <taxon>Pseudomonadati</taxon>
        <taxon>Pseudomonadota</taxon>
        <taxon>Gammaproteobacteria</taxon>
        <taxon>Nevskiales</taxon>
        <taxon>Nevskiaceae</taxon>
        <taxon>Hydrocarboniphaga</taxon>
    </lineage>
</organism>
<dbReference type="Pfam" id="PF00512">
    <property type="entry name" value="HisKA"/>
    <property type="match status" value="1"/>
</dbReference>
<dbReference type="Proteomes" id="UP000003704">
    <property type="component" value="Unassembled WGS sequence"/>
</dbReference>
<evidence type="ECO:0000256" key="6">
    <source>
        <dbReference type="ARBA" id="ARBA00022777"/>
    </source>
</evidence>
<dbReference type="SMART" id="SM00091">
    <property type="entry name" value="PAS"/>
    <property type="match status" value="1"/>
</dbReference>
<evidence type="ECO:0000256" key="7">
    <source>
        <dbReference type="ARBA" id="ARBA00022840"/>
    </source>
</evidence>
<dbReference type="GO" id="GO:0000155">
    <property type="term" value="F:phosphorelay sensor kinase activity"/>
    <property type="evidence" value="ECO:0007669"/>
    <property type="project" value="InterPro"/>
</dbReference>
<dbReference type="CDD" id="cd00130">
    <property type="entry name" value="PAS"/>
    <property type="match status" value="1"/>
</dbReference>
<keyword evidence="5" id="KW-0547">Nucleotide-binding</keyword>
<dbReference type="PROSITE" id="PS50112">
    <property type="entry name" value="PAS"/>
    <property type="match status" value="1"/>
</dbReference>
<dbReference type="InterPro" id="IPR003594">
    <property type="entry name" value="HATPase_dom"/>
</dbReference>
<keyword evidence="6" id="KW-0418">Kinase</keyword>
<dbReference type="Gene3D" id="3.30.450.20">
    <property type="entry name" value="PAS domain"/>
    <property type="match status" value="1"/>
</dbReference>
<protein>
    <recommendedName>
        <fullName evidence="10">Sensor protein FixL</fullName>
        <ecNumber evidence="2">2.7.13.3</ecNumber>
    </recommendedName>
</protein>
<evidence type="ECO:0000259" key="12">
    <source>
        <dbReference type="PROSITE" id="PS50112"/>
    </source>
</evidence>
<dbReference type="STRING" id="1172194.WQQ_10970"/>
<evidence type="ECO:0000256" key="1">
    <source>
        <dbReference type="ARBA" id="ARBA00000085"/>
    </source>
</evidence>
<dbReference type="CDD" id="cd00082">
    <property type="entry name" value="HisKA"/>
    <property type="match status" value="1"/>
</dbReference>
<proteinExistence type="predicted"/>
<keyword evidence="8" id="KW-0902">Two-component regulatory system</keyword>
<dbReference type="SMART" id="SM00388">
    <property type="entry name" value="HisKA"/>
    <property type="match status" value="1"/>
</dbReference>
<dbReference type="InterPro" id="IPR036890">
    <property type="entry name" value="HATPase_C_sf"/>
</dbReference>
<dbReference type="InterPro" id="IPR003661">
    <property type="entry name" value="HisK_dim/P_dom"/>
</dbReference>
<evidence type="ECO:0000256" key="8">
    <source>
        <dbReference type="ARBA" id="ARBA00023012"/>
    </source>
</evidence>
<dbReference type="Pfam" id="PF02518">
    <property type="entry name" value="HATPase_c"/>
    <property type="match status" value="1"/>
</dbReference>
<feature type="domain" description="Histidine kinase" evidence="11">
    <location>
        <begin position="159"/>
        <end position="378"/>
    </location>
</feature>
<keyword evidence="3" id="KW-0597">Phosphoprotein</keyword>
<name>I8TB23_9GAMM</name>
<dbReference type="EMBL" id="AKGD01000001">
    <property type="protein sequence ID" value="EIT70960.1"/>
    <property type="molecule type" value="Genomic_DNA"/>
</dbReference>
<evidence type="ECO:0000313" key="14">
    <source>
        <dbReference type="Proteomes" id="UP000003704"/>
    </source>
</evidence>
<evidence type="ECO:0000256" key="10">
    <source>
        <dbReference type="ARBA" id="ARBA00070616"/>
    </source>
</evidence>
<dbReference type="InterPro" id="IPR036097">
    <property type="entry name" value="HisK_dim/P_sf"/>
</dbReference>
<keyword evidence="14" id="KW-1185">Reference proteome</keyword>
<dbReference type="GO" id="GO:0006355">
    <property type="term" value="P:regulation of DNA-templated transcription"/>
    <property type="evidence" value="ECO:0007669"/>
    <property type="project" value="InterPro"/>
</dbReference>
<evidence type="ECO:0000259" key="11">
    <source>
        <dbReference type="PROSITE" id="PS50109"/>
    </source>
</evidence>
<dbReference type="Gene3D" id="3.30.565.10">
    <property type="entry name" value="Histidine kinase-like ATPase, C-terminal domain"/>
    <property type="match status" value="1"/>
</dbReference>
<dbReference type="NCBIfam" id="TIGR00229">
    <property type="entry name" value="sensory_box"/>
    <property type="match status" value="1"/>
</dbReference>
<dbReference type="InterPro" id="IPR004358">
    <property type="entry name" value="Sig_transdc_His_kin-like_C"/>
</dbReference>
<dbReference type="AlphaFoldDB" id="I8TB23"/>
<evidence type="ECO:0000256" key="5">
    <source>
        <dbReference type="ARBA" id="ARBA00022741"/>
    </source>
</evidence>
<dbReference type="SUPFAM" id="SSF47384">
    <property type="entry name" value="Homodimeric domain of signal transducing histidine kinase"/>
    <property type="match status" value="1"/>
</dbReference>
<sequence>MSEATALALAESLERYRAILDTAVDGIITISDGGIIESFNRAAERMFGYAAHEVIGRNISSLMPEPYRSQHDRYIGRYLSTHEAKIIGIGREVEGLRKNGSTFPMDLAVGEVHLPGRRLFTGITRDISQRKAIETEARRRLNDLAHTARLAALGEMATGLAHEVNQPLTAIITQASACLRLIASGRADVELLQDSLQQIARQGERAAEVITRLRSFVQKGEMAFVHGSLNSVVRDVLWLLSHEIRSSQVEIELQLADDLPDVQMDRVQIEQVVFNLVRNAIEAMQLCPGLPNRLRLGTSASRWRERDAVRFSVWDNGPGFGGLQTDQLFEPYFTTKPDGIGQGLAICRSIIESHDGHIEAEPMPKGGARFSFVLPLRQPR</sequence>
<dbReference type="SMART" id="SM00387">
    <property type="entry name" value="HATPase_c"/>
    <property type="match status" value="1"/>
</dbReference>
<dbReference type="RefSeq" id="WP_007184052.1">
    <property type="nucleotide sequence ID" value="NZ_CALRWF010000028.1"/>
</dbReference>
<accession>I8TB23</accession>
<dbReference type="PRINTS" id="PR00344">
    <property type="entry name" value="BCTRLSENSOR"/>
</dbReference>
<evidence type="ECO:0000256" key="4">
    <source>
        <dbReference type="ARBA" id="ARBA00022679"/>
    </source>
</evidence>
<dbReference type="InterPro" id="IPR000014">
    <property type="entry name" value="PAS"/>
</dbReference>
<keyword evidence="7" id="KW-0067">ATP-binding</keyword>
<dbReference type="Pfam" id="PF00989">
    <property type="entry name" value="PAS"/>
    <property type="match status" value="1"/>
</dbReference>
<evidence type="ECO:0000313" key="13">
    <source>
        <dbReference type="EMBL" id="EIT70960.1"/>
    </source>
</evidence>
<dbReference type="PANTHER" id="PTHR43065">
    <property type="entry name" value="SENSOR HISTIDINE KINASE"/>
    <property type="match status" value="1"/>
</dbReference>
<dbReference type="Gene3D" id="1.10.287.130">
    <property type="match status" value="1"/>
</dbReference>
<dbReference type="InterPro" id="IPR013767">
    <property type="entry name" value="PAS_fold"/>
</dbReference>
<evidence type="ECO:0000256" key="3">
    <source>
        <dbReference type="ARBA" id="ARBA00022553"/>
    </source>
</evidence>
<dbReference type="GO" id="GO:0005524">
    <property type="term" value="F:ATP binding"/>
    <property type="evidence" value="ECO:0007669"/>
    <property type="project" value="UniProtKB-KW"/>
</dbReference>
<gene>
    <name evidence="13" type="ORF">WQQ_10970</name>
</gene>
<dbReference type="PROSITE" id="PS50109">
    <property type="entry name" value="HIS_KIN"/>
    <property type="match status" value="1"/>
</dbReference>
<dbReference type="InterPro" id="IPR005467">
    <property type="entry name" value="His_kinase_dom"/>
</dbReference>
<dbReference type="PANTHER" id="PTHR43065:SF10">
    <property type="entry name" value="PEROXIDE STRESS-ACTIVATED HISTIDINE KINASE MAK3"/>
    <property type="match status" value="1"/>
</dbReference>
<comment type="function">
    <text evidence="9">Putative oxygen sensor; modulates the activity of FixJ, a transcriptional activator of nitrogen fixation fixK gene. FixL probably acts as a kinase that phosphorylates FixJ.</text>
</comment>
<dbReference type="EC" id="2.7.13.3" evidence="2"/>
<comment type="catalytic activity">
    <reaction evidence="1">
        <text>ATP + protein L-histidine = ADP + protein N-phospho-L-histidine.</text>
        <dbReference type="EC" id="2.7.13.3"/>
    </reaction>
</comment>
<feature type="domain" description="PAS" evidence="12">
    <location>
        <begin position="12"/>
        <end position="82"/>
    </location>
</feature>
<comment type="caution">
    <text evidence="13">The sequence shown here is derived from an EMBL/GenBank/DDBJ whole genome shotgun (WGS) entry which is preliminary data.</text>
</comment>
<dbReference type="FunFam" id="3.30.450.20:FF:000060">
    <property type="entry name" value="Sensor protein FixL"/>
    <property type="match status" value="1"/>
</dbReference>
<dbReference type="InterPro" id="IPR035965">
    <property type="entry name" value="PAS-like_dom_sf"/>
</dbReference>
<keyword evidence="4" id="KW-0808">Transferase</keyword>
<evidence type="ECO:0000256" key="2">
    <source>
        <dbReference type="ARBA" id="ARBA00012438"/>
    </source>
</evidence>